<sequence>MFGGVQRPGNPCGLNTAADQCIRSDCVHDRGCGQGVFRHVQLHEVQHLPGQLAAQVADDVIGDSHRHQTQSNGPEDQPLAGAGDRDVGDLSRERGIAGILGVHEGDSVLEIQRVNDVGLALVQVHRAWVRCGRGLTDAHAAQEPPGSGLHDDDLATDSPPDIHGGMRFHPGRRKVPAVPAPQQPVVNQTLRHLNGAPGPDLGVV</sequence>
<reference evidence="3" key="1">
    <citation type="submission" date="2015-03" db="EMBL/GenBank/DDBJ databases">
        <authorList>
            <consortium name="Pathogen Informatics"/>
        </authorList>
    </citation>
    <scope>NUCLEOTIDE SEQUENCE [LARGE SCALE GENOMIC DNA]</scope>
    <source>
        <strain evidence="3">K00500041</strain>
    </source>
</reference>
<proteinExistence type="predicted"/>
<dbReference type="EMBL" id="CSAE01000233">
    <property type="protein sequence ID" value="COV89233.1"/>
    <property type="molecule type" value="Genomic_DNA"/>
</dbReference>
<evidence type="ECO:0000313" key="3">
    <source>
        <dbReference type="Proteomes" id="UP000038802"/>
    </source>
</evidence>
<evidence type="ECO:0000313" key="2">
    <source>
        <dbReference type="EMBL" id="COV89233.1"/>
    </source>
</evidence>
<protein>
    <submittedName>
        <fullName evidence="2">Uncharacterized protein</fullName>
    </submittedName>
</protein>
<feature type="region of interest" description="Disordered" evidence="1">
    <location>
        <begin position="63"/>
        <end position="88"/>
    </location>
</feature>
<evidence type="ECO:0000256" key="1">
    <source>
        <dbReference type="SAM" id="MobiDB-lite"/>
    </source>
</evidence>
<gene>
    <name evidence="2" type="ORF">ERS007703_02253</name>
</gene>
<name>A0A0U0SVI9_MYCTX</name>
<organism evidence="2 3">
    <name type="scientific">Mycobacterium tuberculosis</name>
    <dbReference type="NCBI Taxonomy" id="1773"/>
    <lineage>
        <taxon>Bacteria</taxon>
        <taxon>Bacillati</taxon>
        <taxon>Actinomycetota</taxon>
        <taxon>Actinomycetes</taxon>
        <taxon>Mycobacteriales</taxon>
        <taxon>Mycobacteriaceae</taxon>
        <taxon>Mycobacterium</taxon>
        <taxon>Mycobacterium tuberculosis complex</taxon>
    </lineage>
</organism>
<accession>A0A0U0SVI9</accession>
<feature type="region of interest" description="Disordered" evidence="1">
    <location>
        <begin position="139"/>
        <end position="179"/>
    </location>
</feature>
<dbReference type="AlphaFoldDB" id="A0A0U0SVI9"/>
<dbReference type="Proteomes" id="UP000038802">
    <property type="component" value="Unassembled WGS sequence"/>
</dbReference>